<evidence type="ECO:0000313" key="3">
    <source>
        <dbReference type="Proteomes" id="UP001304340"/>
    </source>
</evidence>
<evidence type="ECO:0000313" key="2">
    <source>
        <dbReference type="EMBL" id="WPF81207.1"/>
    </source>
</evidence>
<keyword evidence="3" id="KW-1185">Reference proteome</keyword>
<accession>A0AAF0Z1P9</accession>
<sequence length="199" mass="21363">MSDEFDATEPFGDDHEGHDDHHGRDGHDGHDHEAHGPDPLPGVDATDLHAAVDEIAAALHAYVDSATGVRAEFGAHEADEDPRVLAVESRLSTLNAALYDLVHERLGMHSDLTGLSWDDDTADDHGDDTSSAEPDTFHLGFLVWPPDGPSDESMDSVLGMIDAGGEAITQRLTDAGFQVSEWGASRSVPVLFDDTEDDE</sequence>
<protein>
    <submittedName>
        <fullName evidence="2">Uncharacterized protein</fullName>
    </submittedName>
</protein>
<name>A0AAF0Z1P9_9MICO</name>
<feature type="region of interest" description="Disordered" evidence="1">
    <location>
        <begin position="1"/>
        <end position="45"/>
    </location>
</feature>
<feature type="compositionally biased region" description="Basic and acidic residues" evidence="1">
    <location>
        <begin position="12"/>
        <end position="36"/>
    </location>
</feature>
<dbReference type="Proteomes" id="UP001304340">
    <property type="component" value="Chromosome"/>
</dbReference>
<organism evidence="2 3">
    <name type="scientific">Sanguibacter biliveldensis</name>
    <dbReference type="NCBI Taxonomy" id="3030830"/>
    <lineage>
        <taxon>Bacteria</taxon>
        <taxon>Bacillati</taxon>
        <taxon>Actinomycetota</taxon>
        <taxon>Actinomycetes</taxon>
        <taxon>Micrococcales</taxon>
        <taxon>Sanguibacteraceae</taxon>
        <taxon>Sanguibacter</taxon>
    </lineage>
</organism>
<reference evidence="3" key="1">
    <citation type="submission" date="2023-11" db="EMBL/GenBank/DDBJ databases">
        <authorList>
            <person name="Helweg L.P."/>
            <person name="Kiel A."/>
            <person name="Hitz F."/>
            <person name="Ruckert-Reed C."/>
            <person name="Busche T."/>
            <person name="Kaltschmidt B."/>
            <person name="Kaltschmidt C."/>
        </authorList>
    </citation>
    <scope>NUCLEOTIDE SEQUENCE [LARGE SCALE GENOMIC DNA]</scope>
    <source>
        <strain evidence="3">4.1</strain>
    </source>
</reference>
<dbReference type="RefSeq" id="WP_319155454.1">
    <property type="nucleotide sequence ID" value="NZ_CP138359.1"/>
</dbReference>
<evidence type="ECO:0000256" key="1">
    <source>
        <dbReference type="SAM" id="MobiDB-lite"/>
    </source>
</evidence>
<dbReference type="KEGG" id="sbil:SANBI_002486"/>
<gene>
    <name evidence="2" type="ORF">SANBI_002486</name>
</gene>
<proteinExistence type="predicted"/>
<dbReference type="AlphaFoldDB" id="A0AAF0Z1P9"/>
<dbReference type="EMBL" id="CP138359">
    <property type="protein sequence ID" value="WPF81207.1"/>
    <property type="molecule type" value="Genomic_DNA"/>
</dbReference>